<proteinExistence type="predicted"/>
<keyword evidence="3" id="KW-1185">Reference proteome</keyword>
<sequence length="229" mass="26068">GAAYPIGMEARPPTVPHLSAKTKMENDTPLSITGNIVTFLTFILLTIFTILWIYQYTSETSLSELQSLHRRLEARYEEVKVLHLRLEKYHARTRVTSNRDASNIQPQQQQLQRLDAALQRAAFNLKSAADLTGRKIQHRSRAEILSFRKRGLYSSQRREVEEHTAILERSLQELRDAASDIFGEVPTDTDFRIMEVLAVVNGLREKIGDAQDVLGEVLDRVKTLEGVDP</sequence>
<dbReference type="AlphaFoldDB" id="A0AAN6WKE6"/>
<reference evidence="2" key="2">
    <citation type="submission" date="2023-05" db="EMBL/GenBank/DDBJ databases">
        <authorList>
            <consortium name="Lawrence Berkeley National Laboratory"/>
            <person name="Steindorff A."/>
            <person name="Hensen N."/>
            <person name="Bonometti L."/>
            <person name="Westerberg I."/>
            <person name="Brannstrom I.O."/>
            <person name="Guillou S."/>
            <person name="Cros-Aarteil S."/>
            <person name="Calhoun S."/>
            <person name="Haridas S."/>
            <person name="Kuo A."/>
            <person name="Mondo S."/>
            <person name="Pangilinan J."/>
            <person name="Riley R."/>
            <person name="Labutti K."/>
            <person name="Andreopoulos B."/>
            <person name="Lipzen A."/>
            <person name="Chen C."/>
            <person name="Yanf M."/>
            <person name="Daum C."/>
            <person name="Ng V."/>
            <person name="Clum A."/>
            <person name="Ohm R."/>
            <person name="Martin F."/>
            <person name="Silar P."/>
            <person name="Natvig D."/>
            <person name="Lalanne C."/>
            <person name="Gautier V."/>
            <person name="Ament-Velasquez S.L."/>
            <person name="Kruys A."/>
            <person name="Hutchinson M.I."/>
            <person name="Powell A.J."/>
            <person name="Barry K."/>
            <person name="Miller A.N."/>
            <person name="Grigoriev I.V."/>
            <person name="Debuchy R."/>
            <person name="Gladieux P."/>
            <person name="Thoren M.H."/>
            <person name="Johannesson H."/>
        </authorList>
    </citation>
    <scope>NUCLEOTIDE SEQUENCE</scope>
    <source>
        <strain evidence="2">PSN309</strain>
    </source>
</reference>
<keyword evidence="1" id="KW-1133">Transmembrane helix</keyword>
<name>A0AAN6WKE6_9PEZI</name>
<gene>
    <name evidence="2" type="ORF">QBC35DRAFT_478580</name>
</gene>
<evidence type="ECO:0000313" key="3">
    <source>
        <dbReference type="Proteomes" id="UP001302126"/>
    </source>
</evidence>
<evidence type="ECO:0000313" key="2">
    <source>
        <dbReference type="EMBL" id="KAK4182990.1"/>
    </source>
</evidence>
<dbReference type="EMBL" id="MU864588">
    <property type="protein sequence ID" value="KAK4182990.1"/>
    <property type="molecule type" value="Genomic_DNA"/>
</dbReference>
<protein>
    <submittedName>
        <fullName evidence="2">Uncharacterized protein</fullName>
    </submittedName>
</protein>
<evidence type="ECO:0000256" key="1">
    <source>
        <dbReference type="SAM" id="Phobius"/>
    </source>
</evidence>
<feature type="non-terminal residue" evidence="2">
    <location>
        <position position="1"/>
    </location>
</feature>
<reference evidence="2" key="1">
    <citation type="journal article" date="2023" name="Mol. Phylogenet. Evol.">
        <title>Genome-scale phylogeny and comparative genomics of the fungal order Sordariales.</title>
        <authorList>
            <person name="Hensen N."/>
            <person name="Bonometti L."/>
            <person name="Westerberg I."/>
            <person name="Brannstrom I.O."/>
            <person name="Guillou S."/>
            <person name="Cros-Aarteil S."/>
            <person name="Calhoun S."/>
            <person name="Haridas S."/>
            <person name="Kuo A."/>
            <person name="Mondo S."/>
            <person name="Pangilinan J."/>
            <person name="Riley R."/>
            <person name="LaButti K."/>
            <person name="Andreopoulos B."/>
            <person name="Lipzen A."/>
            <person name="Chen C."/>
            <person name="Yan M."/>
            <person name="Daum C."/>
            <person name="Ng V."/>
            <person name="Clum A."/>
            <person name="Steindorff A."/>
            <person name="Ohm R.A."/>
            <person name="Martin F."/>
            <person name="Silar P."/>
            <person name="Natvig D.O."/>
            <person name="Lalanne C."/>
            <person name="Gautier V."/>
            <person name="Ament-Velasquez S.L."/>
            <person name="Kruys A."/>
            <person name="Hutchinson M.I."/>
            <person name="Powell A.J."/>
            <person name="Barry K."/>
            <person name="Miller A.N."/>
            <person name="Grigoriev I.V."/>
            <person name="Debuchy R."/>
            <person name="Gladieux P."/>
            <person name="Hiltunen Thoren M."/>
            <person name="Johannesson H."/>
        </authorList>
    </citation>
    <scope>NUCLEOTIDE SEQUENCE</scope>
    <source>
        <strain evidence="2">PSN309</strain>
    </source>
</reference>
<organism evidence="2 3">
    <name type="scientific">Podospora australis</name>
    <dbReference type="NCBI Taxonomy" id="1536484"/>
    <lineage>
        <taxon>Eukaryota</taxon>
        <taxon>Fungi</taxon>
        <taxon>Dikarya</taxon>
        <taxon>Ascomycota</taxon>
        <taxon>Pezizomycotina</taxon>
        <taxon>Sordariomycetes</taxon>
        <taxon>Sordariomycetidae</taxon>
        <taxon>Sordariales</taxon>
        <taxon>Podosporaceae</taxon>
        <taxon>Podospora</taxon>
    </lineage>
</organism>
<comment type="caution">
    <text evidence="2">The sequence shown here is derived from an EMBL/GenBank/DDBJ whole genome shotgun (WGS) entry which is preliminary data.</text>
</comment>
<accession>A0AAN6WKE6</accession>
<keyword evidence="1" id="KW-0812">Transmembrane</keyword>
<keyword evidence="1" id="KW-0472">Membrane</keyword>
<feature type="transmembrane region" description="Helical" evidence="1">
    <location>
        <begin position="32"/>
        <end position="54"/>
    </location>
</feature>
<dbReference type="Proteomes" id="UP001302126">
    <property type="component" value="Unassembled WGS sequence"/>
</dbReference>